<dbReference type="eggNOG" id="COG0835">
    <property type="taxonomic scope" value="Bacteria"/>
</dbReference>
<dbReference type="InterPro" id="IPR036061">
    <property type="entry name" value="CheW-like_dom_sf"/>
</dbReference>
<accession>H8Z4R5</accession>
<evidence type="ECO:0000259" key="1">
    <source>
        <dbReference type="PROSITE" id="PS50851"/>
    </source>
</evidence>
<dbReference type="PANTHER" id="PTHR22617:SF23">
    <property type="entry name" value="CHEMOTAXIS PROTEIN CHEW"/>
    <property type="match status" value="1"/>
</dbReference>
<dbReference type="PANTHER" id="PTHR22617">
    <property type="entry name" value="CHEMOTAXIS SENSOR HISTIDINE KINASE-RELATED"/>
    <property type="match status" value="1"/>
</dbReference>
<evidence type="ECO:0000313" key="2">
    <source>
        <dbReference type="EMBL" id="EIC20322.1"/>
    </source>
</evidence>
<sequence length="180" mass="19291">MSGPSLDDILAERHSSLASGASQAGEVVDVDEPVVKLVIFTLADQTFALPGQQIREILAAPWVYKVPGAPAALEGVISVRGEIESVLCLRNLLQLPATNPEKMAVLLTRGARLQTGLRVDEVIDLCDQPESALQPAPDTLPDNLRPYVRHLTRLGERGVSLLDLDSLLAAYSKNVAHKAA</sequence>
<dbReference type="EMBL" id="JH603170">
    <property type="protein sequence ID" value="EIC20322.1"/>
    <property type="molecule type" value="Genomic_DNA"/>
</dbReference>
<dbReference type="RefSeq" id="WP_009150725.1">
    <property type="nucleotide sequence ID" value="NZ_CP121471.1"/>
</dbReference>
<organism evidence="2 3">
    <name type="scientific">Thiorhodovibrio frisius</name>
    <dbReference type="NCBI Taxonomy" id="631362"/>
    <lineage>
        <taxon>Bacteria</taxon>
        <taxon>Pseudomonadati</taxon>
        <taxon>Pseudomonadota</taxon>
        <taxon>Gammaproteobacteria</taxon>
        <taxon>Chromatiales</taxon>
        <taxon>Chromatiaceae</taxon>
        <taxon>Thiorhodovibrio</taxon>
    </lineage>
</organism>
<dbReference type="GO" id="GO:0006935">
    <property type="term" value="P:chemotaxis"/>
    <property type="evidence" value="ECO:0007669"/>
    <property type="project" value="InterPro"/>
</dbReference>
<feature type="domain" description="CheW-like" evidence="1">
    <location>
        <begin position="34"/>
        <end position="173"/>
    </location>
</feature>
<proteinExistence type="predicted"/>
<reference evidence="2 3" key="2">
    <citation type="submission" date="2011-11" db="EMBL/GenBank/DDBJ databases">
        <authorList>
            <consortium name="US DOE Joint Genome Institute"/>
            <person name="Lucas S."/>
            <person name="Han J."/>
            <person name="Lapidus A."/>
            <person name="Cheng J.-F."/>
            <person name="Goodwin L."/>
            <person name="Pitluck S."/>
            <person name="Peters L."/>
            <person name="Ovchinnikova G."/>
            <person name="Zhang X."/>
            <person name="Detter J.C."/>
            <person name="Han C."/>
            <person name="Tapia R."/>
            <person name="Land M."/>
            <person name="Hauser L."/>
            <person name="Kyrpides N."/>
            <person name="Ivanova N."/>
            <person name="Pagani I."/>
            <person name="Vogl K."/>
            <person name="Liu Z."/>
            <person name="Overmann J."/>
            <person name="Frigaard N.-U."/>
            <person name="Bryant D."/>
            <person name="Woyke T."/>
        </authorList>
    </citation>
    <scope>NUCLEOTIDE SEQUENCE [LARGE SCALE GENOMIC DNA]</scope>
    <source>
        <strain evidence="2 3">970</strain>
    </source>
</reference>
<evidence type="ECO:0000313" key="3">
    <source>
        <dbReference type="Proteomes" id="UP000002964"/>
    </source>
</evidence>
<dbReference type="PROSITE" id="PS50851">
    <property type="entry name" value="CHEW"/>
    <property type="match status" value="1"/>
</dbReference>
<protein>
    <submittedName>
        <fullName evidence="2">Chemotaxis signal transduction protein</fullName>
    </submittedName>
</protein>
<name>H8Z4R5_9GAMM</name>
<dbReference type="HOGENOM" id="CLU_048995_3_1_6"/>
<dbReference type="AlphaFoldDB" id="H8Z4R5"/>
<dbReference type="InterPro" id="IPR039315">
    <property type="entry name" value="CheW"/>
</dbReference>
<dbReference type="InterPro" id="IPR002545">
    <property type="entry name" value="CheW-lke_dom"/>
</dbReference>
<reference evidence="3" key="1">
    <citation type="submission" date="2011-06" db="EMBL/GenBank/DDBJ databases">
        <authorList>
            <consortium name="US DOE Joint Genome Institute (JGI-PGF)"/>
            <person name="Lucas S."/>
            <person name="Han J."/>
            <person name="Lapidus A."/>
            <person name="Cheng J.-F."/>
            <person name="Goodwin L."/>
            <person name="Pitluck S."/>
            <person name="Peters L."/>
            <person name="Land M.L."/>
            <person name="Hauser L."/>
            <person name="Vogl K."/>
            <person name="Liu Z."/>
            <person name="Overmann J."/>
            <person name="Frigaard N.-U."/>
            <person name="Bryant D.A."/>
            <person name="Woyke T.J."/>
        </authorList>
    </citation>
    <scope>NUCLEOTIDE SEQUENCE [LARGE SCALE GENOMIC DNA]</scope>
    <source>
        <strain evidence="3">970</strain>
    </source>
</reference>
<dbReference type="SMART" id="SM00260">
    <property type="entry name" value="CheW"/>
    <property type="match status" value="1"/>
</dbReference>
<dbReference type="STRING" id="631362.Thi970DRAFT_03948"/>
<dbReference type="Proteomes" id="UP000002964">
    <property type="component" value="Unassembled WGS sequence"/>
</dbReference>
<dbReference type="GO" id="GO:0007165">
    <property type="term" value="P:signal transduction"/>
    <property type="evidence" value="ECO:0007669"/>
    <property type="project" value="InterPro"/>
</dbReference>
<dbReference type="OrthoDB" id="6589374at2"/>
<gene>
    <name evidence="2" type="ORF">Thi970DRAFT_03948</name>
</gene>
<dbReference type="Pfam" id="PF01584">
    <property type="entry name" value="CheW"/>
    <property type="match status" value="1"/>
</dbReference>
<dbReference type="Gene3D" id="2.30.30.40">
    <property type="entry name" value="SH3 Domains"/>
    <property type="match status" value="1"/>
</dbReference>
<dbReference type="GO" id="GO:0005829">
    <property type="term" value="C:cytosol"/>
    <property type="evidence" value="ECO:0007669"/>
    <property type="project" value="TreeGrafter"/>
</dbReference>
<keyword evidence="3" id="KW-1185">Reference proteome</keyword>
<dbReference type="SUPFAM" id="SSF50341">
    <property type="entry name" value="CheW-like"/>
    <property type="match status" value="1"/>
</dbReference>
<dbReference type="Gene3D" id="2.40.50.180">
    <property type="entry name" value="CheA-289, Domain 4"/>
    <property type="match status" value="1"/>
</dbReference>